<feature type="transmembrane region" description="Helical" evidence="1">
    <location>
        <begin position="6"/>
        <end position="24"/>
    </location>
</feature>
<dbReference type="InterPro" id="IPR012867">
    <property type="entry name" value="DUF1648"/>
</dbReference>
<comment type="caution">
    <text evidence="4">The sequence shown here is derived from an EMBL/GenBank/DDBJ whole genome shotgun (WGS) entry which is preliminary data.</text>
</comment>
<evidence type="ECO:0000313" key="5">
    <source>
        <dbReference type="Proteomes" id="UP001141183"/>
    </source>
</evidence>
<feature type="transmembrane region" description="Helical" evidence="1">
    <location>
        <begin position="276"/>
        <end position="297"/>
    </location>
</feature>
<accession>A0A9X3XQG1</accession>
<evidence type="ECO:0000259" key="3">
    <source>
        <dbReference type="Pfam" id="PF19124"/>
    </source>
</evidence>
<proteinExistence type="predicted"/>
<protein>
    <submittedName>
        <fullName evidence="4">DUF5808 domain-containing protein</fullName>
    </submittedName>
</protein>
<organism evidence="4 5">
    <name type="scientific">Clostridium tertium</name>
    <dbReference type="NCBI Taxonomy" id="1559"/>
    <lineage>
        <taxon>Bacteria</taxon>
        <taxon>Bacillati</taxon>
        <taxon>Bacillota</taxon>
        <taxon>Clostridia</taxon>
        <taxon>Eubacteriales</taxon>
        <taxon>Clostridiaceae</taxon>
        <taxon>Clostridium</taxon>
    </lineage>
</organism>
<dbReference type="Pfam" id="PF07853">
    <property type="entry name" value="DUF1648"/>
    <property type="match status" value="1"/>
</dbReference>
<dbReference type="Proteomes" id="UP001141183">
    <property type="component" value="Unassembled WGS sequence"/>
</dbReference>
<dbReference type="GO" id="GO:0009636">
    <property type="term" value="P:response to toxic substance"/>
    <property type="evidence" value="ECO:0007669"/>
    <property type="project" value="TreeGrafter"/>
</dbReference>
<feature type="transmembrane region" description="Helical" evidence="1">
    <location>
        <begin position="352"/>
        <end position="374"/>
    </location>
</feature>
<feature type="domain" description="DUF1648" evidence="2">
    <location>
        <begin position="152"/>
        <end position="188"/>
    </location>
</feature>
<keyword evidence="1" id="KW-0472">Membrane</keyword>
<dbReference type="PANTHER" id="PTHR37810:SF9">
    <property type="entry name" value="MEMBRANE PROTEIN"/>
    <property type="match status" value="1"/>
</dbReference>
<sequence length="376" mass="43335">MDMIIVVSMTIVISLISFFSGLYVNRLSNNGIIFGVRVPREYEKDSDILKLENQYKKFYLIFNIPIILIINIIVILYHKISLFTLLTLLLVVVTNIPIFVYWKKMSRLKEEKGWRKLGKNVVVVDTSIRKPKKKEDFVGVRSKTYLLLLIIPIITFILTLLSYKNVPELFPIHYNAQGVADSFVEKSGFRGFFYLALFPVLIQVGMILFLLAMNKFAVNGKSEINGGTLEEIKKQRRIFKRFNSIFLFIITLEITILFALIQFCTLYGWSINKVNIISLTVIFITVIVFLVISYKIGQGGKNIKIKKIDEEIYRDDDKHWLLGNFYYNKNDPSIFVEKRIGIGWDVNLGNPIGMIIMILPIILVLVAIICLAIRGI</sequence>
<reference evidence="4" key="1">
    <citation type="submission" date="2022-05" db="EMBL/GenBank/DDBJ databases">
        <title>Draft genome sequence of Clostridium tertium strain CP3 isolated from Peru.</title>
        <authorList>
            <person name="Hurtado R."/>
            <person name="Lima L."/>
            <person name="Sousa T."/>
            <person name="Jaiswal A.K."/>
            <person name="Tiwari S."/>
            <person name="Maturrano L."/>
            <person name="Brenig B."/>
            <person name="Azevedo V."/>
        </authorList>
    </citation>
    <scope>NUCLEOTIDE SEQUENCE</scope>
    <source>
        <strain evidence="4">CP3</strain>
    </source>
</reference>
<dbReference type="EMBL" id="JAMRYU010000027">
    <property type="protein sequence ID" value="MDC4242279.1"/>
    <property type="molecule type" value="Genomic_DNA"/>
</dbReference>
<feature type="transmembrane region" description="Helical" evidence="1">
    <location>
        <begin position="144"/>
        <end position="163"/>
    </location>
</feature>
<dbReference type="PANTHER" id="PTHR37810">
    <property type="entry name" value="IMMUNITY PROTEIN SDPI"/>
    <property type="match status" value="1"/>
</dbReference>
<feature type="transmembrane region" description="Helical" evidence="1">
    <location>
        <begin position="83"/>
        <end position="102"/>
    </location>
</feature>
<dbReference type="RefSeq" id="WP_272470713.1">
    <property type="nucleotide sequence ID" value="NZ_JAMRYU010000027.1"/>
</dbReference>
<feature type="transmembrane region" description="Helical" evidence="1">
    <location>
        <begin position="192"/>
        <end position="212"/>
    </location>
</feature>
<feature type="transmembrane region" description="Helical" evidence="1">
    <location>
        <begin position="245"/>
        <end position="270"/>
    </location>
</feature>
<gene>
    <name evidence="4" type="ORF">NE398_19295</name>
</gene>
<dbReference type="AlphaFoldDB" id="A0A9X3XQG1"/>
<evidence type="ECO:0000256" key="1">
    <source>
        <dbReference type="SAM" id="Phobius"/>
    </source>
</evidence>
<keyword evidence="5" id="KW-1185">Reference proteome</keyword>
<evidence type="ECO:0000259" key="2">
    <source>
        <dbReference type="Pfam" id="PF07853"/>
    </source>
</evidence>
<keyword evidence="1" id="KW-1133">Transmembrane helix</keyword>
<evidence type="ECO:0000313" key="4">
    <source>
        <dbReference type="EMBL" id="MDC4242279.1"/>
    </source>
</evidence>
<feature type="transmembrane region" description="Helical" evidence="1">
    <location>
        <begin position="58"/>
        <end position="77"/>
    </location>
</feature>
<name>A0A9X3XQG1_9CLOT</name>
<dbReference type="Pfam" id="PF19124">
    <property type="entry name" value="DUF5808"/>
    <property type="match status" value="1"/>
</dbReference>
<dbReference type="InterPro" id="IPR043831">
    <property type="entry name" value="DUF5808"/>
</dbReference>
<keyword evidence="1" id="KW-0812">Transmembrane</keyword>
<feature type="domain" description="DUF5808" evidence="3">
    <location>
        <begin position="329"/>
        <end position="353"/>
    </location>
</feature>